<dbReference type="STRING" id="397948.Cmaq_1578"/>
<dbReference type="PROSITE" id="PS00062">
    <property type="entry name" value="ALDOKETO_REDUCTASE_2"/>
    <property type="match status" value="1"/>
</dbReference>
<organism evidence="2 3">
    <name type="scientific">Caldivirga maquilingensis (strain ATCC 700844 / DSM 13496 / JCM 10307 / IC-167)</name>
    <dbReference type="NCBI Taxonomy" id="397948"/>
    <lineage>
        <taxon>Archaea</taxon>
        <taxon>Thermoproteota</taxon>
        <taxon>Thermoprotei</taxon>
        <taxon>Thermoproteales</taxon>
        <taxon>Thermoproteaceae</taxon>
        <taxon>Caldivirga</taxon>
    </lineage>
</organism>
<keyword evidence="3" id="KW-1185">Reference proteome</keyword>
<dbReference type="PIRSF" id="PIRSF000097">
    <property type="entry name" value="AKR"/>
    <property type="match status" value="1"/>
</dbReference>
<dbReference type="eggNOG" id="arCOG01619">
    <property type="taxonomic scope" value="Archaea"/>
</dbReference>
<evidence type="ECO:0000313" key="2">
    <source>
        <dbReference type="EMBL" id="ABW02401.1"/>
    </source>
</evidence>
<evidence type="ECO:0000259" key="1">
    <source>
        <dbReference type="Pfam" id="PF00248"/>
    </source>
</evidence>
<protein>
    <submittedName>
        <fullName evidence="2">Aldo/keto reductase</fullName>
    </submittedName>
</protein>
<feature type="domain" description="NADP-dependent oxidoreductase" evidence="1">
    <location>
        <begin position="17"/>
        <end position="278"/>
    </location>
</feature>
<name>A8M9T0_CALMQ</name>
<dbReference type="InterPro" id="IPR020471">
    <property type="entry name" value="AKR"/>
</dbReference>
<dbReference type="PANTHER" id="PTHR43638">
    <property type="entry name" value="OXIDOREDUCTASE, ALDO/KETO REDUCTASE FAMILY PROTEIN"/>
    <property type="match status" value="1"/>
</dbReference>
<dbReference type="GO" id="GO:0016491">
    <property type="term" value="F:oxidoreductase activity"/>
    <property type="evidence" value="ECO:0007669"/>
    <property type="project" value="InterPro"/>
</dbReference>
<gene>
    <name evidence="2" type="ordered locus">Cmaq_1578</name>
</gene>
<dbReference type="AlphaFoldDB" id="A8M9T0"/>
<dbReference type="KEGG" id="cma:Cmaq_1578"/>
<dbReference type="InterPro" id="IPR018170">
    <property type="entry name" value="Aldo/ket_reductase_CS"/>
</dbReference>
<dbReference type="SUPFAM" id="SSF51430">
    <property type="entry name" value="NAD(P)-linked oxidoreductase"/>
    <property type="match status" value="1"/>
</dbReference>
<evidence type="ECO:0000313" key="3">
    <source>
        <dbReference type="Proteomes" id="UP000001137"/>
    </source>
</evidence>
<reference evidence="2 3" key="1">
    <citation type="submission" date="2007-10" db="EMBL/GenBank/DDBJ databases">
        <title>Complete sequence of Caldivirga maquilingensis IC-167.</title>
        <authorList>
            <consortium name="US DOE Joint Genome Institute"/>
            <person name="Copeland A."/>
            <person name="Lucas S."/>
            <person name="Lapidus A."/>
            <person name="Barry K."/>
            <person name="Glavina del Rio T."/>
            <person name="Dalin E."/>
            <person name="Tice H."/>
            <person name="Pitluck S."/>
            <person name="Saunders E."/>
            <person name="Brettin T."/>
            <person name="Bruce D."/>
            <person name="Detter J.C."/>
            <person name="Han C."/>
            <person name="Schmutz J."/>
            <person name="Larimer F."/>
            <person name="Land M."/>
            <person name="Hauser L."/>
            <person name="Kyrpides N."/>
            <person name="Ivanova N."/>
            <person name="Biddle J.F."/>
            <person name="Zhang Z."/>
            <person name="Fitz-Gibbon S.T."/>
            <person name="Lowe T.M."/>
            <person name="Saltikov C."/>
            <person name="House C.H."/>
            <person name="Richardson P."/>
        </authorList>
    </citation>
    <scope>NUCLEOTIDE SEQUENCE [LARGE SCALE GENOMIC DNA]</scope>
    <source>
        <strain evidence="3">ATCC 700844 / DSM 13496 / JCM 10307 / IC-167</strain>
    </source>
</reference>
<dbReference type="EMBL" id="CP000852">
    <property type="protein sequence ID" value="ABW02401.1"/>
    <property type="molecule type" value="Genomic_DNA"/>
</dbReference>
<dbReference type="HOGENOM" id="CLU_023205_2_3_2"/>
<dbReference type="CDD" id="cd19072">
    <property type="entry name" value="AKR_AKR3F1-like"/>
    <property type="match status" value="1"/>
</dbReference>
<dbReference type="PRINTS" id="PR00069">
    <property type="entry name" value="ALDKETRDTASE"/>
</dbReference>
<dbReference type="InterPro" id="IPR036812">
    <property type="entry name" value="NAD(P)_OxRdtase_dom_sf"/>
</dbReference>
<dbReference type="InterPro" id="IPR023210">
    <property type="entry name" value="NADP_OxRdtase_dom"/>
</dbReference>
<dbReference type="PANTHER" id="PTHR43638:SF3">
    <property type="entry name" value="ALDEHYDE REDUCTASE"/>
    <property type="match status" value="1"/>
</dbReference>
<dbReference type="Gene3D" id="3.20.20.100">
    <property type="entry name" value="NADP-dependent oxidoreductase domain"/>
    <property type="match status" value="1"/>
</dbReference>
<sequence length="281" mass="31478">MEMEYKTFRGDLKMPVIGLGTWGIGGGYWTPDCSRKAEWVALIRRAIELGYRMFDTAEMYGGGCSEEIIGSAVSGFSRDDLFIISKVWPTHASFNDVLRSARASVGRLGTFIDLYLLHWPSREVPIAETIRAFERLIDDGLIRFMGVSNFDSTALMEAMSAAKKYEIVADEVKYNLTDRFIERDLMPIAVKENIAIIAYSPLGTGNLLNPSNPGYSVLKTIADKYGKTPAQVALNWLISKPNTVAIPKATREEHLRENLGALGWRINQEDQKQLEQAYPIT</sequence>
<dbReference type="Pfam" id="PF00248">
    <property type="entry name" value="Aldo_ket_red"/>
    <property type="match status" value="1"/>
</dbReference>
<accession>A8M9T0</accession>
<dbReference type="OrthoDB" id="275427at2157"/>
<dbReference type="Proteomes" id="UP000001137">
    <property type="component" value="Chromosome"/>
</dbReference>
<proteinExistence type="predicted"/>